<protein>
    <submittedName>
        <fullName evidence="1">Uncharacterized protein</fullName>
    </submittedName>
</protein>
<name>A0ABR3JNF2_9AGAR</name>
<comment type="caution">
    <text evidence="1">The sequence shown here is derived from an EMBL/GenBank/DDBJ whole genome shotgun (WGS) entry which is preliminary data.</text>
</comment>
<accession>A0ABR3JNF2</accession>
<reference evidence="2" key="1">
    <citation type="submission" date="2024-06" db="EMBL/GenBank/DDBJ databases">
        <title>Multi-omics analyses provide insights into the biosynthesis of the anticancer antibiotic pleurotin in Hohenbuehelia grisea.</title>
        <authorList>
            <person name="Weaver J.A."/>
            <person name="Alberti F."/>
        </authorList>
    </citation>
    <scope>NUCLEOTIDE SEQUENCE [LARGE SCALE GENOMIC DNA]</scope>
    <source>
        <strain evidence="2">T-177</strain>
    </source>
</reference>
<keyword evidence="2" id="KW-1185">Reference proteome</keyword>
<sequence>MVFYPDNVPRAGRLQQLVDSMANMQTDIKHDAEQMDEKNKQIRPLIEKMLKERSSQSLIKV</sequence>
<dbReference type="EMBL" id="JASNQZ010000005">
    <property type="protein sequence ID" value="KAL0957348.1"/>
    <property type="molecule type" value="Genomic_DNA"/>
</dbReference>
<dbReference type="Proteomes" id="UP001556367">
    <property type="component" value="Unassembled WGS sequence"/>
</dbReference>
<gene>
    <name evidence="1" type="ORF">HGRIS_001152</name>
</gene>
<organism evidence="1 2">
    <name type="scientific">Hohenbuehelia grisea</name>
    <dbReference type="NCBI Taxonomy" id="104357"/>
    <lineage>
        <taxon>Eukaryota</taxon>
        <taxon>Fungi</taxon>
        <taxon>Dikarya</taxon>
        <taxon>Basidiomycota</taxon>
        <taxon>Agaricomycotina</taxon>
        <taxon>Agaricomycetes</taxon>
        <taxon>Agaricomycetidae</taxon>
        <taxon>Agaricales</taxon>
        <taxon>Pleurotineae</taxon>
        <taxon>Pleurotaceae</taxon>
        <taxon>Hohenbuehelia</taxon>
    </lineage>
</organism>
<proteinExistence type="predicted"/>
<evidence type="ECO:0000313" key="1">
    <source>
        <dbReference type="EMBL" id="KAL0957348.1"/>
    </source>
</evidence>
<evidence type="ECO:0000313" key="2">
    <source>
        <dbReference type="Proteomes" id="UP001556367"/>
    </source>
</evidence>